<evidence type="ECO:0000256" key="3">
    <source>
        <dbReference type="ARBA" id="ARBA00022448"/>
    </source>
</evidence>
<keyword evidence="7 9" id="KW-0472">Membrane</keyword>
<dbReference type="GO" id="GO:0051117">
    <property type="term" value="F:ATPase binding"/>
    <property type="evidence" value="ECO:0007669"/>
    <property type="project" value="TreeGrafter"/>
</dbReference>
<evidence type="ECO:0000256" key="4">
    <source>
        <dbReference type="ARBA" id="ARBA00022692"/>
    </source>
</evidence>
<dbReference type="EMBL" id="CP041626">
    <property type="protein sequence ID" value="QDO91167.1"/>
    <property type="molecule type" value="Genomic_DNA"/>
</dbReference>
<dbReference type="KEGG" id="dpm:FNV33_03535"/>
<keyword evidence="6" id="KW-0406">Ion transport</keyword>
<name>A0A1S8KLL0_9LACT</name>
<comment type="subcellular location">
    <subcellularLocation>
        <location evidence="1">Membrane</location>
        <topology evidence="1">Multi-pass membrane protein</topology>
    </subcellularLocation>
</comment>
<evidence type="ECO:0000256" key="9">
    <source>
        <dbReference type="SAM" id="Phobius"/>
    </source>
</evidence>
<evidence type="ECO:0000256" key="6">
    <source>
        <dbReference type="ARBA" id="ARBA00023065"/>
    </source>
</evidence>
<keyword evidence="4 9" id="KW-0812">Transmembrane</keyword>
<dbReference type="GO" id="GO:0033179">
    <property type="term" value="C:proton-transporting V-type ATPase, V0 domain"/>
    <property type="evidence" value="ECO:0007669"/>
    <property type="project" value="InterPro"/>
</dbReference>
<gene>
    <name evidence="10" type="ORF">BWX42_01475</name>
    <name evidence="11" type="ORF">FNV33_03535</name>
</gene>
<proteinExistence type="inferred from homology"/>
<dbReference type="Pfam" id="PF01496">
    <property type="entry name" value="V_ATPase_I"/>
    <property type="match status" value="2"/>
</dbReference>
<evidence type="ECO:0000256" key="5">
    <source>
        <dbReference type="ARBA" id="ARBA00022989"/>
    </source>
</evidence>
<feature type="transmembrane region" description="Helical" evidence="9">
    <location>
        <begin position="511"/>
        <end position="530"/>
    </location>
</feature>
<comment type="similarity">
    <text evidence="2">Belongs to the V-ATPase 116 kDa subunit family.</text>
</comment>
<protein>
    <submittedName>
        <fullName evidence="10">MFS transporter</fullName>
    </submittedName>
    <submittedName>
        <fullName evidence="11">V-type ATP synthase subunit I</fullName>
    </submittedName>
</protein>
<feature type="transmembrane region" description="Helical" evidence="9">
    <location>
        <begin position="561"/>
        <end position="582"/>
    </location>
</feature>
<reference evidence="11 13" key="2">
    <citation type="submission" date="2019-07" db="EMBL/GenBank/DDBJ databases">
        <title>Genome assembly of a nasal isolate of Dolosigranulum pigrum from a chronic sinusitis patient.</title>
        <authorList>
            <person name="Baig S."/>
            <person name="Overballe-Petersen S."/>
            <person name="Kaspar U."/>
            <person name="Rendboe A."/>
            <person name="de Man T."/>
            <person name="Liu C."/>
            <person name="Price L.B."/>
            <person name="Stegger M."/>
            <person name="Becker K."/>
            <person name="Skytt Andersen P."/>
        </authorList>
    </citation>
    <scope>NUCLEOTIDE SEQUENCE [LARGE SCALE GENOMIC DNA]</scope>
    <source>
        <strain evidence="11 13">83VPs-KB5</strain>
    </source>
</reference>
<feature type="transmembrane region" description="Helical" evidence="9">
    <location>
        <begin position="444"/>
        <end position="469"/>
    </location>
</feature>
<evidence type="ECO:0000313" key="11">
    <source>
        <dbReference type="EMBL" id="QDO91167.1"/>
    </source>
</evidence>
<keyword evidence="3" id="KW-0813">Transport</keyword>
<dbReference type="AlphaFoldDB" id="A0A1S8KLL0"/>
<accession>A0A1S8KLL0</accession>
<feature type="transmembrane region" description="Helical" evidence="9">
    <location>
        <begin position="410"/>
        <end position="429"/>
    </location>
</feature>
<dbReference type="EMBL" id="MUYF01000003">
    <property type="protein sequence ID" value="OOL80629.1"/>
    <property type="molecule type" value="Genomic_DNA"/>
</dbReference>
<evidence type="ECO:0000313" key="10">
    <source>
        <dbReference type="EMBL" id="OOL80629.1"/>
    </source>
</evidence>
<organism evidence="10 12">
    <name type="scientific">Dolosigranulum pigrum</name>
    <dbReference type="NCBI Taxonomy" id="29394"/>
    <lineage>
        <taxon>Bacteria</taxon>
        <taxon>Bacillati</taxon>
        <taxon>Bacillota</taxon>
        <taxon>Bacilli</taxon>
        <taxon>Lactobacillales</taxon>
        <taxon>Carnobacteriaceae</taxon>
        <taxon>Dolosigranulum</taxon>
    </lineage>
</organism>
<evidence type="ECO:0000256" key="8">
    <source>
        <dbReference type="SAM" id="Coils"/>
    </source>
</evidence>
<reference evidence="10 12" key="1">
    <citation type="submission" date="2017-01" db="EMBL/GenBank/DDBJ databases">
        <title>Complete Genome Sequence of Dolosigranulum pigrum isolated from a Patient with interstitial lung disease.</title>
        <authorList>
            <person name="Mukhopadhyay R."/>
            <person name="Joaquin J."/>
            <person name="Hogue R."/>
            <person name="Fitzgerald S."/>
            <person name="Jospin G."/>
            <person name="Eisen J.A."/>
            <person name="Chaturvedi V."/>
        </authorList>
    </citation>
    <scope>NUCLEOTIDE SEQUENCE [LARGE SCALE GENOMIC DNA]</scope>
    <source>
        <strain evidence="10 12">15S00348</strain>
    </source>
</reference>
<dbReference type="PANTHER" id="PTHR11629">
    <property type="entry name" value="VACUOLAR PROTON ATPASES"/>
    <property type="match status" value="1"/>
</dbReference>
<dbReference type="RefSeq" id="WP_077862180.1">
    <property type="nucleotide sequence ID" value="NZ_CP041626.1"/>
</dbReference>
<sequence length="648" mass="73557">MAIAKLKKLTLIARQRDKDLALKSVQKMQNIEVAPLPEMLEDELLEGLSVESSKDSVAEVDNYLNDLRYALKFTDQYTPSLGLIEGLRQKRQTYTMAELDEAVSEEHISEILQEISDKEESLNKIDEKKRHLREEENFFRRWKNLDYLPSELNDFQLMDVKIGSINVEYIDQFKEVLADYEQVFYEEIYRNSDTTGFYVVYPQRNSQEVTSILAQNGFQALSYEYEDLPAQELEKNLAKRKELIAQKKEVIDQLKGFKEQQTQLELAEEYYYNLSEREKAKELLVNSKQLVMISGWADVEDIDDITSTLTTGLDGDIAILTEEIKEEDYEKTPTKLNHNALLKPFALLVEMFSFPKYGELDPTAWIAPFFFIFFGMMSADAGYGIVLFLGTFVGLKFFELGRAAEQNLRFFMYNSVSTIIFGLIFGSFFGMDLPFRLLSLQDDIIPLLVISIVLGVLHVILGFQLGAYLKHKNGNHLEAYINDHAWSLIIIGAMVYAAGITLDVPPVVETIGIGLIAVNAVGIIIASMINQSSIFGGLGMGLFSLTDVSSITGDIVSYSRIMALGVASANIGMAFNLLISYLPPVFRFTLGILLFVALHFLNIFIAFLGAYVHSLRLHYVEMFGKFYEGGGRPFKPLKTLEKHIWLKQ</sequence>
<evidence type="ECO:0000256" key="7">
    <source>
        <dbReference type="ARBA" id="ARBA00023136"/>
    </source>
</evidence>
<dbReference type="Proteomes" id="UP000190409">
    <property type="component" value="Unassembled WGS sequence"/>
</dbReference>
<evidence type="ECO:0000313" key="13">
    <source>
        <dbReference type="Proteomes" id="UP000315953"/>
    </source>
</evidence>
<feature type="coiled-coil region" evidence="8">
    <location>
        <begin position="230"/>
        <end position="260"/>
    </location>
</feature>
<dbReference type="GO" id="GO:0007035">
    <property type="term" value="P:vacuolar acidification"/>
    <property type="evidence" value="ECO:0007669"/>
    <property type="project" value="TreeGrafter"/>
</dbReference>
<keyword evidence="8" id="KW-0175">Coiled coil</keyword>
<keyword evidence="5 9" id="KW-1133">Transmembrane helix</keyword>
<dbReference type="Proteomes" id="UP000315953">
    <property type="component" value="Chromosome"/>
</dbReference>
<feature type="transmembrane region" description="Helical" evidence="9">
    <location>
        <begin position="481"/>
        <end position="499"/>
    </location>
</feature>
<evidence type="ECO:0000313" key="12">
    <source>
        <dbReference type="Proteomes" id="UP000190409"/>
    </source>
</evidence>
<dbReference type="InterPro" id="IPR002490">
    <property type="entry name" value="V-ATPase_116kDa_su"/>
</dbReference>
<evidence type="ECO:0000256" key="1">
    <source>
        <dbReference type="ARBA" id="ARBA00004141"/>
    </source>
</evidence>
<dbReference type="PANTHER" id="PTHR11629:SF63">
    <property type="entry name" value="V-TYPE PROTON ATPASE SUBUNIT A"/>
    <property type="match status" value="1"/>
</dbReference>
<dbReference type="GO" id="GO:0016471">
    <property type="term" value="C:vacuolar proton-transporting V-type ATPase complex"/>
    <property type="evidence" value="ECO:0007669"/>
    <property type="project" value="TreeGrafter"/>
</dbReference>
<feature type="coiled-coil region" evidence="8">
    <location>
        <begin position="108"/>
        <end position="135"/>
    </location>
</feature>
<feature type="transmembrane region" description="Helical" evidence="9">
    <location>
        <begin position="588"/>
        <end position="612"/>
    </location>
</feature>
<evidence type="ECO:0000256" key="2">
    <source>
        <dbReference type="ARBA" id="ARBA00009904"/>
    </source>
</evidence>
<dbReference type="GO" id="GO:0046961">
    <property type="term" value="F:proton-transporting ATPase activity, rotational mechanism"/>
    <property type="evidence" value="ECO:0007669"/>
    <property type="project" value="InterPro"/>
</dbReference>
<feature type="transmembrane region" description="Helical" evidence="9">
    <location>
        <begin position="365"/>
        <end position="398"/>
    </location>
</feature>